<evidence type="ECO:0000256" key="5">
    <source>
        <dbReference type="ARBA" id="ARBA00022801"/>
    </source>
</evidence>
<evidence type="ECO:0000256" key="4">
    <source>
        <dbReference type="ARBA" id="ARBA00013229"/>
    </source>
</evidence>
<evidence type="ECO:0000313" key="15">
    <source>
        <dbReference type="Proteomes" id="UP000195402"/>
    </source>
</evidence>
<evidence type="ECO:0000256" key="6">
    <source>
        <dbReference type="ARBA" id="ARBA00023085"/>
    </source>
</evidence>
<dbReference type="InterPro" id="IPR018040">
    <property type="entry name" value="Pectinesterase_Tyr_AS"/>
</dbReference>
<comment type="caution">
    <text evidence="14">The sequence shown here is derived from an EMBL/GenBank/DDBJ whole genome shotgun (WGS) entry which is preliminary data.</text>
</comment>
<dbReference type="Proteomes" id="UP000195402">
    <property type="component" value="Unassembled WGS sequence"/>
</dbReference>
<feature type="active site" evidence="11">
    <location>
        <position position="417"/>
    </location>
</feature>
<evidence type="ECO:0000256" key="9">
    <source>
        <dbReference type="ARBA" id="ARBA00047928"/>
    </source>
</evidence>
<dbReference type="PANTHER" id="PTHR31707">
    <property type="entry name" value="PECTINESTERASE"/>
    <property type="match status" value="1"/>
</dbReference>
<dbReference type="Gene3D" id="2.160.20.10">
    <property type="entry name" value="Single-stranded right-handed beta-helix, Pectin lyase-like"/>
    <property type="match status" value="1"/>
</dbReference>
<proteinExistence type="inferred from homology"/>
<comment type="similarity">
    <text evidence="2">In the N-terminal section; belongs to the PMEI family.</text>
</comment>
<dbReference type="GO" id="GO:0030599">
    <property type="term" value="F:pectinesterase activity"/>
    <property type="evidence" value="ECO:0007669"/>
    <property type="project" value="UniProtKB-UniRule"/>
</dbReference>
<sequence>MSSAANDINARKKRVATVTVSSLVLVAMVVAVAVGVRHGGKGSDGGSGGKDDGEVHTSNKAIQAICQPTDYQQACVESLSKAAGNTSDPKELIRIGFNVTMAHVRESLSHSVTLLQLEKEPRAKLALQNCQELMDYAIDDLQNSFEQLGELDITKIDDAVEDLKVWLSAALTYEETCLDGFENSTSKAGESMKEALKTTQELTQNGLNMVAQIGTILSSLQIPIFNRRLLSAEEEEELEPESADEFPDWATAGQRRLLAAKPANVKPNVVVAKDGSGKYKTVKEAFQDVPPKNNAPFVIYVKAGVYNEWINVTKDMTNVVLIGDGPTKTKITNNKGVTDGINTFASSTFSVVGNGFMAKDIGFENSAGPQKHQAVALRVSADMSIFYNVQIDGYQDTLYAHAKRQFYRDCTISGTVDFIFGTGMALFQNCKIIVRKPMDNQQNMVLASGRKTKDDPSAIVLQDCIISAEPALFPLRKTIKSYLGRPWKEYARHIIMNSQIDDVIDPQGWHEWMGTWGVNTCFFVEFNNNGTGADTKQRVKWRGIKTNLTPQNLQQFTATSRIMKGGLFIKTSGVPFTAGM</sequence>
<dbReference type="FunCoup" id="A0A200QSL6">
    <property type="interactions" value="127"/>
</dbReference>
<evidence type="ECO:0000256" key="2">
    <source>
        <dbReference type="ARBA" id="ARBA00006027"/>
    </source>
</evidence>
<dbReference type="SUPFAM" id="SSF101148">
    <property type="entry name" value="Plant invertase/pectin methylesterase inhibitor"/>
    <property type="match status" value="1"/>
</dbReference>
<dbReference type="GO" id="GO:0045490">
    <property type="term" value="P:pectin catabolic process"/>
    <property type="evidence" value="ECO:0007669"/>
    <property type="project" value="UniProtKB-UniRule"/>
</dbReference>
<dbReference type="FunFam" id="1.20.140.40:FF:000001">
    <property type="entry name" value="Pectinesterase"/>
    <property type="match status" value="1"/>
</dbReference>
<evidence type="ECO:0000256" key="8">
    <source>
        <dbReference type="ARBA" id="ARBA00023180"/>
    </source>
</evidence>
<comment type="similarity">
    <text evidence="3">In the C-terminal section; belongs to the pectinesterase family.</text>
</comment>
<dbReference type="SMART" id="SM00856">
    <property type="entry name" value="PMEI"/>
    <property type="match status" value="1"/>
</dbReference>
<accession>A0A200QSL6</accession>
<dbReference type="PROSITE" id="PS00503">
    <property type="entry name" value="PECTINESTERASE_2"/>
    <property type="match status" value="1"/>
</dbReference>
<evidence type="ECO:0000256" key="3">
    <source>
        <dbReference type="ARBA" id="ARBA00007786"/>
    </source>
</evidence>
<keyword evidence="8" id="KW-0325">Glycoprotein</keyword>
<keyword evidence="12" id="KW-0134">Cell wall</keyword>
<dbReference type="InterPro" id="IPR006501">
    <property type="entry name" value="Pectinesterase_inhib_dom"/>
</dbReference>
<keyword evidence="15" id="KW-1185">Reference proteome</keyword>
<dbReference type="InParanoid" id="A0A200QSL6"/>
<keyword evidence="5 12" id="KW-0378">Hydrolase</keyword>
<reference evidence="14 15" key="1">
    <citation type="journal article" date="2017" name="Mol. Plant">
        <title>The Genome of Medicinal Plant Macleaya cordata Provides New Insights into Benzylisoquinoline Alkaloids Metabolism.</title>
        <authorList>
            <person name="Liu X."/>
            <person name="Liu Y."/>
            <person name="Huang P."/>
            <person name="Ma Y."/>
            <person name="Qing Z."/>
            <person name="Tang Q."/>
            <person name="Cao H."/>
            <person name="Cheng P."/>
            <person name="Zheng Y."/>
            <person name="Yuan Z."/>
            <person name="Zhou Y."/>
            <person name="Liu J."/>
            <person name="Tang Z."/>
            <person name="Zhuo Y."/>
            <person name="Zhang Y."/>
            <person name="Yu L."/>
            <person name="Huang J."/>
            <person name="Yang P."/>
            <person name="Peng Q."/>
            <person name="Zhang J."/>
            <person name="Jiang W."/>
            <person name="Zhang Z."/>
            <person name="Lin K."/>
            <person name="Ro D.K."/>
            <person name="Chen X."/>
            <person name="Xiong X."/>
            <person name="Shang Y."/>
            <person name="Huang S."/>
            <person name="Zeng J."/>
        </authorList>
    </citation>
    <scope>NUCLEOTIDE SEQUENCE [LARGE SCALE GENOMIC DNA]</scope>
    <source>
        <strain evidence="15">cv. BLH2017</strain>
        <tissue evidence="14">Root</tissue>
    </source>
</reference>
<keyword evidence="7" id="KW-1015">Disulfide bond</keyword>
<dbReference type="Pfam" id="PF04043">
    <property type="entry name" value="PMEI"/>
    <property type="match status" value="1"/>
</dbReference>
<dbReference type="InterPro" id="IPR000070">
    <property type="entry name" value="Pectinesterase_cat"/>
</dbReference>
<dbReference type="EMBL" id="MVGT01001142">
    <property type="protein sequence ID" value="OVA13432.1"/>
    <property type="molecule type" value="Genomic_DNA"/>
</dbReference>
<comment type="subcellular location">
    <subcellularLocation>
        <location evidence="12">Secreted</location>
        <location evidence="12">Cell wall</location>
    </subcellularLocation>
</comment>
<dbReference type="PROSITE" id="PS00800">
    <property type="entry name" value="PECTINESTERASE_1"/>
    <property type="match status" value="1"/>
</dbReference>
<dbReference type="STRING" id="56857.A0A200QSL6"/>
<evidence type="ECO:0000313" key="14">
    <source>
        <dbReference type="EMBL" id="OVA13432.1"/>
    </source>
</evidence>
<name>A0A200QSL6_MACCD</name>
<dbReference type="CDD" id="cd15798">
    <property type="entry name" value="PMEI-like_3"/>
    <property type="match status" value="1"/>
</dbReference>
<dbReference type="InterPro" id="IPR011050">
    <property type="entry name" value="Pectin_lyase_fold/virulence"/>
</dbReference>
<evidence type="ECO:0000256" key="1">
    <source>
        <dbReference type="ARBA" id="ARBA00005184"/>
    </source>
</evidence>
<protein>
    <recommendedName>
        <fullName evidence="4 12">Pectinesterase</fullName>
        <ecNumber evidence="4 12">3.1.1.11</ecNumber>
    </recommendedName>
</protein>
<gene>
    <name evidence="14" type="ORF">BVC80_8775g16</name>
</gene>
<dbReference type="NCBIfam" id="TIGR01614">
    <property type="entry name" value="PME_inhib"/>
    <property type="match status" value="1"/>
</dbReference>
<evidence type="ECO:0000259" key="13">
    <source>
        <dbReference type="SMART" id="SM00856"/>
    </source>
</evidence>
<comment type="pathway">
    <text evidence="1 12">Glycan metabolism; pectin degradation; 2-dehydro-3-deoxy-D-gluconate from pectin: step 1/5.</text>
</comment>
<dbReference type="InterPro" id="IPR033131">
    <property type="entry name" value="Pectinesterase_Asp_AS"/>
</dbReference>
<dbReference type="UniPathway" id="UPA00545">
    <property type="reaction ID" value="UER00823"/>
</dbReference>
<dbReference type="SUPFAM" id="SSF51126">
    <property type="entry name" value="Pectin lyase-like"/>
    <property type="match status" value="1"/>
</dbReference>
<evidence type="ECO:0000256" key="12">
    <source>
        <dbReference type="RuleBase" id="RU000589"/>
    </source>
</evidence>
<dbReference type="OMA" id="LCHSTEY"/>
<evidence type="ECO:0000256" key="11">
    <source>
        <dbReference type="PROSITE-ProRule" id="PRU10040"/>
    </source>
</evidence>
<dbReference type="GO" id="GO:0042545">
    <property type="term" value="P:cell wall modification"/>
    <property type="evidence" value="ECO:0007669"/>
    <property type="project" value="UniProtKB-UniRule"/>
</dbReference>
<dbReference type="EC" id="3.1.1.11" evidence="4 12"/>
<comment type="catalytic activity">
    <reaction evidence="9 12">
        <text>[(1-&gt;4)-alpha-D-galacturonosyl methyl ester](n) + n H2O = [(1-&gt;4)-alpha-D-galacturonosyl](n) + n methanol + n H(+)</text>
        <dbReference type="Rhea" id="RHEA:22380"/>
        <dbReference type="Rhea" id="RHEA-COMP:14570"/>
        <dbReference type="Rhea" id="RHEA-COMP:14573"/>
        <dbReference type="ChEBI" id="CHEBI:15377"/>
        <dbReference type="ChEBI" id="CHEBI:15378"/>
        <dbReference type="ChEBI" id="CHEBI:17790"/>
        <dbReference type="ChEBI" id="CHEBI:140522"/>
        <dbReference type="ChEBI" id="CHEBI:140523"/>
        <dbReference type="EC" id="3.1.1.11"/>
    </reaction>
</comment>
<dbReference type="OrthoDB" id="2019149at2759"/>
<dbReference type="GO" id="GO:0004857">
    <property type="term" value="F:enzyme inhibitor activity"/>
    <property type="evidence" value="ECO:0007669"/>
    <property type="project" value="InterPro"/>
</dbReference>
<dbReference type="InterPro" id="IPR035513">
    <property type="entry name" value="Invertase/methylesterase_inhib"/>
</dbReference>
<evidence type="ECO:0000256" key="10">
    <source>
        <dbReference type="ARBA" id="ARBA00057335"/>
    </source>
</evidence>
<dbReference type="InterPro" id="IPR012334">
    <property type="entry name" value="Pectin_lyas_fold"/>
</dbReference>
<dbReference type="Gene3D" id="1.20.140.40">
    <property type="entry name" value="Invertase/pectin methylesterase inhibitor family protein"/>
    <property type="match status" value="1"/>
</dbReference>
<keyword evidence="12" id="KW-0964">Secreted</keyword>
<keyword evidence="12" id="KW-0961">Cell wall biogenesis/degradation</keyword>
<dbReference type="AlphaFoldDB" id="A0A200QSL6"/>
<feature type="domain" description="Pectinesterase inhibitor" evidence="13">
    <location>
        <begin position="57"/>
        <end position="209"/>
    </location>
</feature>
<evidence type="ECO:0000256" key="7">
    <source>
        <dbReference type="ARBA" id="ARBA00023157"/>
    </source>
</evidence>
<dbReference type="Pfam" id="PF01095">
    <property type="entry name" value="Pectinesterase"/>
    <property type="match status" value="1"/>
</dbReference>
<organism evidence="14 15">
    <name type="scientific">Macleaya cordata</name>
    <name type="common">Five-seeded plume-poppy</name>
    <name type="synonym">Bocconia cordata</name>
    <dbReference type="NCBI Taxonomy" id="56857"/>
    <lineage>
        <taxon>Eukaryota</taxon>
        <taxon>Viridiplantae</taxon>
        <taxon>Streptophyta</taxon>
        <taxon>Embryophyta</taxon>
        <taxon>Tracheophyta</taxon>
        <taxon>Spermatophyta</taxon>
        <taxon>Magnoliopsida</taxon>
        <taxon>Ranunculales</taxon>
        <taxon>Papaveraceae</taxon>
        <taxon>Papaveroideae</taxon>
        <taxon>Macleaya</taxon>
    </lineage>
</organism>
<comment type="function">
    <text evidence="10 12">Acts in the modification of cell walls via demethylesterification of cell wall pectin.</text>
</comment>
<keyword evidence="6 12" id="KW-0063">Aspartyl esterase</keyword>
<dbReference type="FunFam" id="2.160.20.10:FF:000001">
    <property type="entry name" value="Pectinesterase"/>
    <property type="match status" value="1"/>
</dbReference>